<comment type="subcellular location">
    <subcellularLocation>
        <location evidence="1 2">Nucleus</location>
    </subcellularLocation>
</comment>
<evidence type="ECO:0000313" key="5">
    <source>
        <dbReference type="EMBL" id="CAG9326478.1"/>
    </source>
</evidence>
<dbReference type="InterPro" id="IPR001356">
    <property type="entry name" value="HD"/>
</dbReference>
<reference evidence="5" key="1">
    <citation type="submission" date="2021-09" db="EMBL/GenBank/DDBJ databases">
        <authorList>
            <consortium name="AG Swart"/>
            <person name="Singh M."/>
            <person name="Singh A."/>
            <person name="Seah K."/>
            <person name="Emmerich C."/>
        </authorList>
    </citation>
    <scope>NUCLEOTIDE SEQUENCE</scope>
    <source>
        <strain evidence="5">ATCC30299</strain>
    </source>
</reference>
<dbReference type="PROSITE" id="PS50071">
    <property type="entry name" value="HOMEOBOX_2"/>
    <property type="match status" value="1"/>
</dbReference>
<comment type="caution">
    <text evidence="5">The sequence shown here is derived from an EMBL/GenBank/DDBJ whole genome shotgun (WGS) entry which is preliminary data.</text>
</comment>
<feature type="region of interest" description="Disordered" evidence="3">
    <location>
        <begin position="34"/>
        <end position="78"/>
    </location>
</feature>
<feature type="DNA-binding region" description="Homeobox" evidence="1">
    <location>
        <begin position="71"/>
        <end position="130"/>
    </location>
</feature>
<evidence type="ECO:0000313" key="6">
    <source>
        <dbReference type="Proteomes" id="UP001162131"/>
    </source>
</evidence>
<feature type="domain" description="Homeobox" evidence="4">
    <location>
        <begin position="69"/>
        <end position="129"/>
    </location>
</feature>
<evidence type="ECO:0000256" key="3">
    <source>
        <dbReference type="SAM" id="MobiDB-lite"/>
    </source>
</evidence>
<dbReference type="Gene3D" id="1.10.10.60">
    <property type="entry name" value="Homeodomain-like"/>
    <property type="match status" value="1"/>
</dbReference>
<keyword evidence="1 2" id="KW-0238">DNA-binding</keyword>
<dbReference type="SMART" id="SM00389">
    <property type="entry name" value="HOX"/>
    <property type="match status" value="1"/>
</dbReference>
<evidence type="ECO:0000256" key="2">
    <source>
        <dbReference type="RuleBase" id="RU000682"/>
    </source>
</evidence>
<evidence type="ECO:0000259" key="4">
    <source>
        <dbReference type="PROSITE" id="PS50071"/>
    </source>
</evidence>
<dbReference type="InterPro" id="IPR009057">
    <property type="entry name" value="Homeodomain-like_sf"/>
</dbReference>
<keyword evidence="1 2" id="KW-0371">Homeobox</keyword>
<dbReference type="EMBL" id="CAJZBQ010000040">
    <property type="protein sequence ID" value="CAG9326478.1"/>
    <property type="molecule type" value="Genomic_DNA"/>
</dbReference>
<protein>
    <recommendedName>
        <fullName evidence="4">Homeobox domain-containing protein</fullName>
    </recommendedName>
</protein>
<keyword evidence="1 2" id="KW-0539">Nucleus</keyword>
<gene>
    <name evidence="5" type="ORF">BSTOLATCC_MIC40904</name>
</gene>
<dbReference type="Pfam" id="PF00046">
    <property type="entry name" value="Homeodomain"/>
    <property type="match status" value="1"/>
</dbReference>
<keyword evidence="6" id="KW-1185">Reference proteome</keyword>
<proteinExistence type="predicted"/>
<feature type="compositionally biased region" description="Polar residues" evidence="3">
    <location>
        <begin position="57"/>
        <end position="68"/>
    </location>
</feature>
<dbReference type="GO" id="GO:0005634">
    <property type="term" value="C:nucleus"/>
    <property type="evidence" value="ECO:0007669"/>
    <property type="project" value="UniProtKB-SubCell"/>
</dbReference>
<dbReference type="CDD" id="cd00086">
    <property type="entry name" value="homeodomain"/>
    <property type="match status" value="1"/>
</dbReference>
<dbReference type="AlphaFoldDB" id="A0AAU9JXP6"/>
<evidence type="ECO:0000256" key="1">
    <source>
        <dbReference type="PROSITE-ProRule" id="PRU00108"/>
    </source>
</evidence>
<dbReference type="Proteomes" id="UP001162131">
    <property type="component" value="Unassembled WGS sequence"/>
</dbReference>
<accession>A0AAU9JXP6</accession>
<name>A0AAU9JXP6_9CILI</name>
<sequence>MDCTLRDQRRTLLETTNQEFAVVPFSIATEKPFTTSPFPPLHREKQFYQPNSPVPNDFSTISSPSETHTYPLKKRQRKNGNQLDVLKKEFIPGRMWDKNKIEEIALTTGLNEGQIYKWGWDQFQKSRTRKKYEAEPDLVCLESLSPTALEADFLKVLRSYKLSVATMAVQKSLVGK</sequence>
<dbReference type="SUPFAM" id="SSF46689">
    <property type="entry name" value="Homeodomain-like"/>
    <property type="match status" value="1"/>
</dbReference>
<organism evidence="5 6">
    <name type="scientific">Blepharisma stoltei</name>
    <dbReference type="NCBI Taxonomy" id="1481888"/>
    <lineage>
        <taxon>Eukaryota</taxon>
        <taxon>Sar</taxon>
        <taxon>Alveolata</taxon>
        <taxon>Ciliophora</taxon>
        <taxon>Postciliodesmatophora</taxon>
        <taxon>Heterotrichea</taxon>
        <taxon>Heterotrichida</taxon>
        <taxon>Blepharismidae</taxon>
        <taxon>Blepharisma</taxon>
    </lineage>
</organism>
<dbReference type="GO" id="GO:0003677">
    <property type="term" value="F:DNA binding"/>
    <property type="evidence" value="ECO:0007669"/>
    <property type="project" value="UniProtKB-UniRule"/>
</dbReference>